<sequence>MMRGDRTVYVGNVGSEVTDELLHELFLQAGPVDEVTSPGQDGTRKKPFAFVTFKHSCSVPYAINLLDGIKLFDQPIRVAPSRGSDQGNAMFTQCGPPGILPRPPGPPIHSKRPLSDNRNDLRFSMNHRSRHSDSMMPASARPRGRARSPTEKCLDAIPDVLNAFDWLYAAAASQQGPPQNPYQNDYHQDGGDRDRRYHHSRRDDRDSREDRDGRGHHHKSHHSHRNDDRSHRPYSTSHHRKRF</sequence>
<name>A0ABN7A6R0_9HEMI</name>
<organism evidence="7 8">
    <name type="scientific">Nesidiocoris tenuis</name>
    <dbReference type="NCBI Taxonomy" id="355587"/>
    <lineage>
        <taxon>Eukaryota</taxon>
        <taxon>Metazoa</taxon>
        <taxon>Ecdysozoa</taxon>
        <taxon>Arthropoda</taxon>
        <taxon>Hexapoda</taxon>
        <taxon>Insecta</taxon>
        <taxon>Pterygota</taxon>
        <taxon>Neoptera</taxon>
        <taxon>Paraneoptera</taxon>
        <taxon>Hemiptera</taxon>
        <taxon>Heteroptera</taxon>
        <taxon>Panheteroptera</taxon>
        <taxon>Cimicomorpha</taxon>
        <taxon>Miridae</taxon>
        <taxon>Dicyphina</taxon>
        <taxon>Nesidiocoris</taxon>
    </lineage>
</organism>
<dbReference type="PROSITE" id="PS50102">
    <property type="entry name" value="RRM"/>
    <property type="match status" value="1"/>
</dbReference>
<dbReference type="PANTHER" id="PTHR13798:SF11">
    <property type="entry name" value="RNA-BINDING PROTEIN 7-RELATED"/>
    <property type="match status" value="1"/>
</dbReference>
<dbReference type="SMART" id="SM00360">
    <property type="entry name" value="RRM"/>
    <property type="match status" value="1"/>
</dbReference>
<evidence type="ECO:0000256" key="4">
    <source>
        <dbReference type="PROSITE-ProRule" id="PRU00176"/>
    </source>
</evidence>
<dbReference type="EMBL" id="AP028909">
    <property type="protein sequence ID" value="BES87896.1"/>
    <property type="molecule type" value="Genomic_DNA"/>
</dbReference>
<feature type="compositionally biased region" description="Pro residues" evidence="5">
    <location>
        <begin position="98"/>
        <end position="107"/>
    </location>
</feature>
<feature type="domain" description="RRM" evidence="6">
    <location>
        <begin position="6"/>
        <end position="83"/>
    </location>
</feature>
<dbReference type="InterPro" id="IPR000504">
    <property type="entry name" value="RRM_dom"/>
</dbReference>
<gene>
    <name evidence="7" type="ORF">NTJ_00701</name>
</gene>
<keyword evidence="8" id="KW-1185">Reference proteome</keyword>
<dbReference type="InterPro" id="IPR035979">
    <property type="entry name" value="RBD_domain_sf"/>
</dbReference>
<keyword evidence="3" id="KW-0539">Nucleus</keyword>
<evidence type="ECO:0000313" key="7">
    <source>
        <dbReference type="EMBL" id="BES87896.1"/>
    </source>
</evidence>
<feature type="compositionally biased region" description="Basic and acidic residues" evidence="5">
    <location>
        <begin position="186"/>
        <end position="213"/>
    </location>
</feature>
<dbReference type="Gene3D" id="3.30.70.330">
    <property type="match status" value="1"/>
</dbReference>
<feature type="region of interest" description="Disordered" evidence="5">
    <location>
        <begin position="173"/>
        <end position="243"/>
    </location>
</feature>
<proteinExistence type="predicted"/>
<evidence type="ECO:0000259" key="6">
    <source>
        <dbReference type="PROSITE" id="PS50102"/>
    </source>
</evidence>
<evidence type="ECO:0000256" key="3">
    <source>
        <dbReference type="ARBA" id="ARBA00023242"/>
    </source>
</evidence>
<feature type="compositionally biased region" description="Polar residues" evidence="5">
    <location>
        <begin position="173"/>
        <end position="183"/>
    </location>
</feature>
<evidence type="ECO:0000256" key="2">
    <source>
        <dbReference type="ARBA" id="ARBA00022884"/>
    </source>
</evidence>
<evidence type="ECO:0000313" key="8">
    <source>
        <dbReference type="Proteomes" id="UP001307889"/>
    </source>
</evidence>
<reference evidence="7 8" key="1">
    <citation type="submission" date="2023-09" db="EMBL/GenBank/DDBJ databases">
        <title>Nesidiocoris tenuis whole genome shotgun sequence.</title>
        <authorList>
            <person name="Shibata T."/>
            <person name="Shimoda M."/>
            <person name="Kobayashi T."/>
            <person name="Uehara T."/>
        </authorList>
    </citation>
    <scope>NUCLEOTIDE SEQUENCE [LARGE SCALE GENOMIC DNA]</scope>
    <source>
        <strain evidence="7 8">Japan</strain>
    </source>
</reference>
<feature type="region of interest" description="Disordered" evidence="5">
    <location>
        <begin position="82"/>
        <end position="150"/>
    </location>
</feature>
<accession>A0ABN7A6R0</accession>
<dbReference type="InterPro" id="IPR012677">
    <property type="entry name" value="Nucleotide-bd_a/b_plait_sf"/>
</dbReference>
<evidence type="ECO:0000256" key="5">
    <source>
        <dbReference type="SAM" id="MobiDB-lite"/>
    </source>
</evidence>
<dbReference type="SUPFAM" id="SSF54928">
    <property type="entry name" value="RNA-binding domain, RBD"/>
    <property type="match status" value="1"/>
</dbReference>
<dbReference type="InterPro" id="IPR052285">
    <property type="entry name" value="NEXT_complex_subunit"/>
</dbReference>
<dbReference type="Proteomes" id="UP001307889">
    <property type="component" value="Chromosome 1"/>
</dbReference>
<comment type="subcellular location">
    <subcellularLocation>
        <location evidence="1">Nucleus</location>
        <location evidence="1">Nucleoplasm</location>
    </subcellularLocation>
</comment>
<protein>
    <recommendedName>
        <fullName evidence="6">RRM domain-containing protein</fullName>
    </recommendedName>
</protein>
<dbReference type="PANTHER" id="PTHR13798">
    <property type="entry name" value="RNA BINDING MOTIF RBM PROTEIN -RELATED"/>
    <property type="match status" value="1"/>
</dbReference>
<keyword evidence="2 4" id="KW-0694">RNA-binding</keyword>
<dbReference type="Pfam" id="PF00076">
    <property type="entry name" value="RRM_1"/>
    <property type="match status" value="1"/>
</dbReference>
<evidence type="ECO:0000256" key="1">
    <source>
        <dbReference type="ARBA" id="ARBA00004642"/>
    </source>
</evidence>
<feature type="compositionally biased region" description="Basic residues" evidence="5">
    <location>
        <begin position="214"/>
        <end position="224"/>
    </location>
</feature>